<dbReference type="OrthoDB" id="5517693at2"/>
<proteinExistence type="predicted"/>
<organism evidence="1 2">
    <name type="scientific">Williamsia limnetica</name>
    <dbReference type="NCBI Taxonomy" id="882452"/>
    <lineage>
        <taxon>Bacteria</taxon>
        <taxon>Bacillati</taxon>
        <taxon>Actinomycetota</taxon>
        <taxon>Actinomycetes</taxon>
        <taxon>Mycobacteriales</taxon>
        <taxon>Nocardiaceae</taxon>
        <taxon>Williamsia</taxon>
    </lineage>
</organism>
<evidence type="ECO:0000313" key="2">
    <source>
        <dbReference type="Proteomes" id="UP000247591"/>
    </source>
</evidence>
<dbReference type="AlphaFoldDB" id="A0A318RZS8"/>
<gene>
    <name evidence="1" type="ORF">DFR67_103368</name>
</gene>
<evidence type="ECO:0000313" key="1">
    <source>
        <dbReference type="EMBL" id="PYE19455.1"/>
    </source>
</evidence>
<dbReference type="EMBL" id="QJSP01000003">
    <property type="protein sequence ID" value="PYE19455.1"/>
    <property type="molecule type" value="Genomic_DNA"/>
</dbReference>
<accession>A0A318RZS8</accession>
<reference evidence="1 2" key="1">
    <citation type="submission" date="2018-06" db="EMBL/GenBank/DDBJ databases">
        <title>Genomic Encyclopedia of Type Strains, Phase IV (KMG-IV): sequencing the most valuable type-strain genomes for metagenomic binning, comparative biology and taxonomic classification.</title>
        <authorList>
            <person name="Goeker M."/>
        </authorList>
    </citation>
    <scope>NUCLEOTIDE SEQUENCE [LARGE SCALE GENOMIC DNA]</scope>
    <source>
        <strain evidence="1 2">DSM 45521</strain>
    </source>
</reference>
<sequence>MELRPDLDGLVRRNTHLNAGGEDTELRRARRHRKLVRVTRGVYRPVEPDESTRDPDFDETYRELVVAVAGRTTQRVVSHSSAAALHGLNQHSPDQRRVHFYVKSGGRRGRDVFLHEAALTASDVTVVDGVLLTKLALTACDIARQGNFAQAVVVLDHALRLGVTRAELRSIATRFAGTKGVGNLRQALDVADANSESVGESVSRALMIEWCEIPAPVLQAEYRDEHGKLIARVDFDWDGKVIGEFDGKVKYQRNRRPGESASDVVIREKVREDRLRDEGLTVVRWVWDDFTRPQVLRTRIRKALARAGVI</sequence>
<dbReference type="RefSeq" id="WP_110468634.1">
    <property type="nucleotide sequence ID" value="NZ_QJSP01000003.1"/>
</dbReference>
<protein>
    <submittedName>
        <fullName evidence="1">Uncharacterized protein</fullName>
    </submittedName>
</protein>
<dbReference type="Proteomes" id="UP000247591">
    <property type="component" value="Unassembled WGS sequence"/>
</dbReference>
<name>A0A318RZS8_WILLI</name>
<keyword evidence="2" id="KW-1185">Reference proteome</keyword>
<comment type="caution">
    <text evidence="1">The sequence shown here is derived from an EMBL/GenBank/DDBJ whole genome shotgun (WGS) entry which is preliminary data.</text>
</comment>